<accession>A0A7L7YUH0</accession>
<feature type="domain" description="SF3 helicase" evidence="7">
    <location>
        <begin position="365"/>
        <end position="533"/>
    </location>
</feature>
<feature type="region of interest" description="Disordered" evidence="6">
    <location>
        <begin position="1"/>
        <end position="60"/>
    </location>
</feature>
<evidence type="ECO:0000256" key="3">
    <source>
        <dbReference type="ARBA" id="ARBA00022705"/>
    </source>
</evidence>
<dbReference type="GO" id="GO:0019079">
    <property type="term" value="P:viral genome replication"/>
    <property type="evidence" value="ECO:0007669"/>
    <property type="project" value="InterPro"/>
</dbReference>
<proteinExistence type="predicted"/>
<dbReference type="InterPro" id="IPR014015">
    <property type="entry name" value="Helicase_SF3_DNA-vir"/>
</dbReference>
<protein>
    <submittedName>
        <fullName evidence="8">NS1</fullName>
    </submittedName>
</protein>
<evidence type="ECO:0000256" key="4">
    <source>
        <dbReference type="ARBA" id="ARBA00022741"/>
    </source>
</evidence>
<dbReference type="Pfam" id="PF01057">
    <property type="entry name" value="Parvo_NS1"/>
    <property type="match status" value="1"/>
</dbReference>
<evidence type="ECO:0000256" key="5">
    <source>
        <dbReference type="ARBA" id="ARBA00022840"/>
    </source>
</evidence>
<feature type="compositionally biased region" description="Polar residues" evidence="6">
    <location>
        <begin position="10"/>
        <end position="21"/>
    </location>
</feature>
<dbReference type="GO" id="GO:0005524">
    <property type="term" value="F:ATP binding"/>
    <property type="evidence" value="ECO:0007669"/>
    <property type="project" value="UniProtKB-KW"/>
</dbReference>
<reference evidence="8" key="1">
    <citation type="submission" date="2020-07" db="EMBL/GenBank/DDBJ databases">
        <title>Diversity of sea star-associated densoviruses and transcribed endogenized viral elements of densovirus origin.</title>
        <authorList>
            <person name="Jackson E.W."/>
            <person name="Hewson I."/>
        </authorList>
    </citation>
    <scope>NUCLEOTIDE SEQUENCE</scope>
</reference>
<dbReference type="PROSITE" id="PS51206">
    <property type="entry name" value="SF3_HELICASE_1"/>
    <property type="match status" value="1"/>
</dbReference>
<name>A0A7L7YUH0_9VIRU</name>
<gene>
    <name evidence="8" type="primary">NS1</name>
</gene>
<dbReference type="GO" id="GO:0042025">
    <property type="term" value="C:host cell nucleus"/>
    <property type="evidence" value="ECO:0007669"/>
    <property type="project" value="UniProtKB-SubCell"/>
</dbReference>
<dbReference type="Gene3D" id="3.40.50.300">
    <property type="entry name" value="P-loop containing nucleotide triphosphate hydrolases"/>
    <property type="match status" value="1"/>
</dbReference>
<evidence type="ECO:0000256" key="6">
    <source>
        <dbReference type="SAM" id="MobiDB-lite"/>
    </source>
</evidence>
<evidence type="ECO:0000256" key="2">
    <source>
        <dbReference type="ARBA" id="ARBA00022562"/>
    </source>
</evidence>
<evidence type="ECO:0000259" key="7">
    <source>
        <dbReference type="PROSITE" id="PS51206"/>
    </source>
</evidence>
<dbReference type="EMBL" id="MT733050">
    <property type="protein sequence ID" value="QOD39601.1"/>
    <property type="molecule type" value="Genomic_DNA"/>
</dbReference>
<keyword evidence="2" id="KW-1048">Host nucleus</keyword>
<dbReference type="GO" id="GO:0006260">
    <property type="term" value="P:DNA replication"/>
    <property type="evidence" value="ECO:0007669"/>
    <property type="project" value="UniProtKB-KW"/>
</dbReference>
<evidence type="ECO:0000256" key="1">
    <source>
        <dbReference type="ARBA" id="ARBA00004147"/>
    </source>
</evidence>
<sequence>MEDECRGSDQDLSGSQASTQLSTTGESRVSDSSSSVHLQQPSGSSKRKRSSRDLRGLSAENRQSLDPKFRELSESIVSRCYKASQRIIGRYRSDIFDCINETQALRICNKLRDLGHQFYTRSFSLICQHGAHVHIIHDCTFPGNGTCRCAFIQKTKAEPGVRFRPSILRPTLFSDLSISDWEHIIFYFTEKRRGRRTHEIRIFGRVEKIPTAVKDYQNEGREGYSEEGSLEICGELDGPEFRREHEVAQVSEKGSRGRSVTSKGKRQRRETIHQKILDFMMNYPCSPIVNIINHPLWLEDDDLKFMRADNKIVKDVIDMFMAQLCTWNLYDFNSLYKRIECKPSFAGGFVDNNDYYYNISDSVNILIKLLEHQFQQDYDRINEFMSQVYNIIEKKIPKTNCILICSPPSSGKNFFFDVFIDYLLNKGQLGRANRFNQFAFQDAFTKRIILWNEPNFESSMVDTIKMMTAGDAYNVNVKHKSNCGVFKTPLIILTNNKISLMYDEAFKDRIIQYHWQAAPFLKDCSKKPTPLAAFELFKYFNLVTDNVKVRNTML</sequence>
<keyword evidence="3" id="KW-0235">DNA replication</keyword>
<dbReference type="InterPro" id="IPR027417">
    <property type="entry name" value="P-loop_NTPase"/>
</dbReference>
<dbReference type="SUPFAM" id="SSF52540">
    <property type="entry name" value="P-loop containing nucleoside triphosphate hydrolases"/>
    <property type="match status" value="1"/>
</dbReference>
<dbReference type="InterPro" id="IPR001257">
    <property type="entry name" value="Parvovirus_NS1_helicase"/>
</dbReference>
<organism evidence="8">
    <name type="scientific">uncultured densovirus</name>
    <dbReference type="NCBI Taxonomy" id="748192"/>
    <lineage>
        <taxon>Viruses</taxon>
        <taxon>Monodnaviria</taxon>
        <taxon>Shotokuvirae</taxon>
        <taxon>Cossaviricota</taxon>
        <taxon>Quintoviricetes</taxon>
        <taxon>Piccovirales</taxon>
        <taxon>Parvoviridae</taxon>
        <taxon>Densovirinae</taxon>
        <taxon>environmental samples</taxon>
    </lineage>
</organism>
<feature type="compositionally biased region" description="Low complexity" evidence="6">
    <location>
        <begin position="22"/>
        <end position="44"/>
    </location>
</feature>
<comment type="subcellular location">
    <subcellularLocation>
        <location evidence="1">Host nucleus</location>
    </subcellularLocation>
</comment>
<evidence type="ECO:0000313" key="8">
    <source>
        <dbReference type="EMBL" id="QOD39601.1"/>
    </source>
</evidence>
<keyword evidence="5" id="KW-0067">ATP-binding</keyword>
<keyword evidence="4" id="KW-0547">Nucleotide-binding</keyword>